<dbReference type="InterPro" id="IPR027417">
    <property type="entry name" value="P-loop_NTPase"/>
</dbReference>
<feature type="domain" description="TGS" evidence="1">
    <location>
        <begin position="257"/>
        <end position="331"/>
    </location>
</feature>
<keyword evidence="3" id="KW-1185">Reference proteome</keyword>
<dbReference type="AlphaFoldDB" id="A0A225DBN7"/>
<dbReference type="GO" id="GO:0005525">
    <property type="term" value="F:GTP binding"/>
    <property type="evidence" value="ECO:0007669"/>
    <property type="project" value="InterPro"/>
</dbReference>
<dbReference type="PRINTS" id="PR00326">
    <property type="entry name" value="GTP1OBG"/>
</dbReference>
<dbReference type="Pfam" id="PF01926">
    <property type="entry name" value="MMR_HSR1"/>
    <property type="match status" value="1"/>
</dbReference>
<dbReference type="Pfam" id="PF02824">
    <property type="entry name" value="TGS"/>
    <property type="match status" value="1"/>
</dbReference>
<dbReference type="EMBL" id="NIDE01000017">
    <property type="protein sequence ID" value="OWK35938.1"/>
    <property type="molecule type" value="Genomic_DNA"/>
</dbReference>
<dbReference type="PANTHER" id="PTHR43127">
    <property type="entry name" value="DEVELOPMENTALLY-REGULATED GTP-BINDING PROTEIN 2"/>
    <property type="match status" value="1"/>
</dbReference>
<dbReference type="InterPro" id="IPR004095">
    <property type="entry name" value="TGS"/>
</dbReference>
<organism evidence="2 3">
    <name type="scientific">Fimbriiglobus ruber</name>
    <dbReference type="NCBI Taxonomy" id="1908690"/>
    <lineage>
        <taxon>Bacteria</taxon>
        <taxon>Pseudomonadati</taxon>
        <taxon>Planctomycetota</taxon>
        <taxon>Planctomycetia</taxon>
        <taxon>Gemmatales</taxon>
        <taxon>Gemmataceae</taxon>
        <taxon>Fimbriiglobus</taxon>
    </lineage>
</organism>
<evidence type="ECO:0000313" key="3">
    <source>
        <dbReference type="Proteomes" id="UP000214646"/>
    </source>
</evidence>
<reference evidence="3" key="1">
    <citation type="submission" date="2017-06" db="EMBL/GenBank/DDBJ databases">
        <title>Genome analysis of Fimbriiglobus ruber SP5, the first member of the order Planctomycetales with confirmed chitinolytic capability.</title>
        <authorList>
            <person name="Ravin N.V."/>
            <person name="Rakitin A.L."/>
            <person name="Ivanova A.A."/>
            <person name="Beletsky A.V."/>
            <person name="Kulichevskaya I.S."/>
            <person name="Mardanov A.V."/>
            <person name="Dedysh S.N."/>
        </authorList>
    </citation>
    <scope>NUCLEOTIDE SEQUENCE [LARGE SCALE GENOMIC DNA]</scope>
    <source>
        <strain evidence="3">SP5</strain>
    </source>
</reference>
<dbReference type="SUPFAM" id="SSF52540">
    <property type="entry name" value="P-loop containing nucleoside triphosphate hydrolases"/>
    <property type="match status" value="1"/>
</dbReference>
<gene>
    <name evidence="2" type="ORF">FRUB_08501</name>
</gene>
<dbReference type="InterPro" id="IPR006073">
    <property type="entry name" value="GTP-bd"/>
</dbReference>
<dbReference type="InterPro" id="IPR045001">
    <property type="entry name" value="DRG"/>
</dbReference>
<proteinExistence type="predicted"/>
<comment type="caution">
    <text evidence="2">The sequence shown here is derived from an EMBL/GenBank/DDBJ whole genome shotgun (WGS) entry which is preliminary data.</text>
</comment>
<dbReference type="Proteomes" id="UP000214646">
    <property type="component" value="Unassembled WGS sequence"/>
</dbReference>
<evidence type="ECO:0000259" key="1">
    <source>
        <dbReference type="PROSITE" id="PS51880"/>
    </source>
</evidence>
<evidence type="ECO:0000313" key="2">
    <source>
        <dbReference type="EMBL" id="OWK35938.1"/>
    </source>
</evidence>
<dbReference type="GO" id="GO:0003924">
    <property type="term" value="F:GTPase activity"/>
    <property type="evidence" value="ECO:0007669"/>
    <property type="project" value="InterPro"/>
</dbReference>
<dbReference type="RefSeq" id="WP_088259025.1">
    <property type="nucleotide sequence ID" value="NZ_NIDE01000017.1"/>
</dbReference>
<dbReference type="OrthoDB" id="257487at2"/>
<dbReference type="SUPFAM" id="SSF81271">
    <property type="entry name" value="TGS-like"/>
    <property type="match status" value="1"/>
</dbReference>
<sequence>MAVNLPPQYHDAEARYKKAPTAEEKLVALKEMWVILPKHKASEKVQVILKTKISELTDQIEQEKSGPKKAAPGTFKIPKQGAGQVVFLGPPNAGKSRLLTRLTKANPAVAPYPFTTREPIPGMMEFEDVRVQLVDLPPITADHYEHFITDITRAADAAVLFIDLADDDGPAATQATIDRLKQARRELIGGDAPADDDPTVYALKTLLVANKCDDEAADIRLEIAREAFGTPFPTLLVSAEQGTGLDELRKAIYERLEVMRIYTKQPGKPPDMTSPFTCPIGSSLQEFAGYVHKDFEEGLKSARVWGSGAFDGQTVGRDHILHEKDVVELHL</sequence>
<dbReference type="InterPro" id="IPR012676">
    <property type="entry name" value="TGS-like"/>
</dbReference>
<dbReference type="Gene3D" id="3.40.50.300">
    <property type="entry name" value="P-loop containing nucleotide triphosphate hydrolases"/>
    <property type="match status" value="1"/>
</dbReference>
<name>A0A225DBN7_9BACT</name>
<protein>
    <submittedName>
        <fullName evidence="2">GTP-binding protein RBG1/RBG2</fullName>
    </submittedName>
</protein>
<dbReference type="PROSITE" id="PS51880">
    <property type="entry name" value="TGS"/>
    <property type="match status" value="1"/>
</dbReference>
<dbReference type="Gene3D" id="3.10.20.30">
    <property type="match status" value="1"/>
</dbReference>
<dbReference type="InterPro" id="IPR012675">
    <property type="entry name" value="Beta-grasp_dom_sf"/>
</dbReference>
<accession>A0A225DBN7</accession>